<keyword evidence="1" id="KW-0812">Transmembrane</keyword>
<accession>F8JJ73</accession>
<dbReference type="OrthoDB" id="9801841at2"/>
<sequence>MRQDAAHPDGDPAAPLRSLLRRAEESIEVPDGLWERIAAPAARPAPAPGARRTARRWPRLPVVVAACVAALVVTGAALLTTIVLRPSARHALPAEGHHAVALTVYNAEPACRPLRTLECSLAVLPDPYAPWGGRRTVGRVWHGDRVTADCVVADATLVTDEAGVTSQRWYHVTLSDGTVGWLPGVRTRNTTEVPQCPAASGSPG</sequence>
<accession>G8XGZ3</accession>
<keyword evidence="3" id="KW-1185">Reference proteome</keyword>
<dbReference type="KEGG" id="sct:SCAT_p1108"/>
<proteinExistence type="predicted"/>
<keyword evidence="1" id="KW-0472">Membrane</keyword>
<dbReference type="PATRIC" id="fig|1003195.11.peg.1065"/>
<dbReference type="Proteomes" id="UP000007842">
    <property type="component" value="Plasmid pSCATT"/>
</dbReference>
<name>F8JJ73_STREN</name>
<keyword evidence="1" id="KW-1133">Transmembrane helix</keyword>
<keyword evidence="2" id="KW-0614">Plasmid</keyword>
<organism evidence="2 3">
    <name type="scientific">Streptantibioticus cattleyicolor (strain ATCC 35852 / DSM 46488 / JCM 4925 / NBRC 14057 / NRRL 8057)</name>
    <name type="common">Streptomyces cattleya</name>
    <dbReference type="NCBI Taxonomy" id="1003195"/>
    <lineage>
        <taxon>Bacteria</taxon>
        <taxon>Bacillati</taxon>
        <taxon>Actinomycetota</taxon>
        <taxon>Actinomycetes</taxon>
        <taxon>Kitasatosporales</taxon>
        <taxon>Streptomycetaceae</taxon>
        <taxon>Streptantibioticus</taxon>
    </lineage>
</organism>
<reference evidence="3" key="1">
    <citation type="submission" date="2011-12" db="EMBL/GenBank/DDBJ databases">
        <title>Complete genome sequence of Streptomyces cattleya strain DSM 46488.</title>
        <authorList>
            <person name="Ou H.-Y."/>
            <person name="Li P."/>
            <person name="Zhao C."/>
            <person name="O'Hagan D."/>
            <person name="Deng Z."/>
        </authorList>
    </citation>
    <scope>NUCLEOTIDE SEQUENCE [LARGE SCALE GENOMIC DNA]</scope>
    <source>
        <strain evidence="3">ATCC 35852 / DSM 46488 / JCM 4925 / NBRC 14057 / NRRL 8057</strain>
        <plasmid evidence="3">Plasmid pSCATT</plasmid>
    </source>
</reference>
<dbReference type="RefSeq" id="WP_014151557.1">
    <property type="nucleotide sequence ID" value="NC_016113.1"/>
</dbReference>
<protein>
    <submittedName>
        <fullName evidence="2">Uncharacterized protein</fullName>
    </submittedName>
</protein>
<evidence type="ECO:0000256" key="1">
    <source>
        <dbReference type="SAM" id="Phobius"/>
    </source>
</evidence>
<dbReference type="KEGG" id="scy:SCATT_p06270"/>
<dbReference type="EMBL" id="CP003229">
    <property type="protein sequence ID" value="AEW98820.1"/>
    <property type="molecule type" value="Genomic_DNA"/>
</dbReference>
<evidence type="ECO:0000313" key="3">
    <source>
        <dbReference type="Proteomes" id="UP000007842"/>
    </source>
</evidence>
<feature type="transmembrane region" description="Helical" evidence="1">
    <location>
        <begin position="60"/>
        <end position="84"/>
    </location>
</feature>
<geneLocation type="plasmid" evidence="2 3">
    <name>pSCATT</name>
</geneLocation>
<dbReference type="AlphaFoldDB" id="F8JJ73"/>
<evidence type="ECO:0000313" key="2">
    <source>
        <dbReference type="EMBL" id="AEW98820.1"/>
    </source>
</evidence>
<dbReference type="HOGENOM" id="CLU_1271651_0_0_11"/>
<gene>
    <name evidence="2" type="ordered locus">SCATT_p06270</name>
</gene>